<evidence type="ECO:0000313" key="1">
    <source>
        <dbReference type="EMBL" id="CDN40378.1"/>
    </source>
</evidence>
<sequence>MQINLPILSHAVLVTELEGSYFNLFLQKYIKNIVCNAKVDNSFCDTCLYCVKVNTNTYFDLIVVDGGKQIISKNQIIEIQNKFLTTGLEHCNQKIYVLKQIENTYPQGINALLKFLEDPPRNTYAILTTRNEQTVPLTIRSRCQHFFLKKINFDWSTIITNNNLKKTDIKILQNLYWTIDEAIEAISDKSFFELSEIGSKLLKAKKSLSEVSFLFEKFKKLSYLQIRRLLKFIIKNLKISCWGKLVNLSNDIGLNPIRSSIFWQIIQEIEKCKRHE</sequence>
<gene>
    <name evidence="1" type="ORF">MAMA39_02540</name>
</gene>
<dbReference type="SUPFAM" id="SSF52540">
    <property type="entry name" value="P-loop containing nucleoside triphosphate hydrolases"/>
    <property type="match status" value="1"/>
</dbReference>
<dbReference type="EMBL" id="HG937516">
    <property type="protein sequence ID" value="CDN40378.1"/>
    <property type="molecule type" value="Genomic_DNA"/>
</dbReference>
<dbReference type="InterPro" id="IPR027417">
    <property type="entry name" value="P-loop_NTPase"/>
</dbReference>
<reference evidence="1 2" key="1">
    <citation type="journal article" date="2015" name="Clin. Infect. Dis.">
        <title>Genomic Investigations unmask Mycoplasma amphoriforme, a new respiratory pathogen.</title>
        <authorList>
            <person name="Gillespie S.H."/>
            <person name="Ling C.L."/>
            <person name="Oravcova K."/>
            <person name="Pinheiro M."/>
            <person name="Wells L."/>
            <person name="Bryant J.M."/>
            <person name="McHugh T.D."/>
            <person name="Bebear C."/>
            <person name="Webster D."/>
            <person name="Harris S.R."/>
            <person name="Seth-Smith H.M."/>
            <person name="Thomson N.R."/>
        </authorList>
    </citation>
    <scope>NUCLEOTIDE SEQUENCE [LARGE SCALE GENOMIC DNA]</scope>
    <source>
        <strain evidence="1 2">A39</strain>
    </source>
</reference>
<dbReference type="RefSeq" id="WP_343251722.1">
    <property type="nucleotide sequence ID" value="NZ_HG937516.1"/>
</dbReference>
<dbReference type="AlphaFoldDB" id="A0A292II56"/>
<protein>
    <recommendedName>
        <fullName evidence="3">DNA polymerase III subunit delta</fullName>
    </recommendedName>
</protein>
<dbReference type="Proteomes" id="UP000261764">
    <property type="component" value="Chromosome I"/>
</dbReference>
<dbReference type="KEGG" id="mamp:MAMA39_02540"/>
<organism evidence="1 2">
    <name type="scientific">Mycoplasma amphoriforme A39</name>
    <dbReference type="NCBI Taxonomy" id="572419"/>
    <lineage>
        <taxon>Bacteria</taxon>
        <taxon>Bacillati</taxon>
        <taxon>Mycoplasmatota</taxon>
        <taxon>Mollicutes</taxon>
        <taxon>Mycoplasmataceae</taxon>
        <taxon>Mycoplasma</taxon>
    </lineage>
</organism>
<proteinExistence type="predicted"/>
<keyword evidence="2" id="KW-1185">Reference proteome</keyword>
<accession>A0A292II56</accession>
<dbReference type="Gene3D" id="3.40.50.300">
    <property type="entry name" value="P-loop containing nucleotide triphosphate hydrolases"/>
    <property type="match status" value="1"/>
</dbReference>
<dbReference type="Pfam" id="PF13177">
    <property type="entry name" value="DNA_pol3_delta2"/>
    <property type="match status" value="1"/>
</dbReference>
<evidence type="ECO:0008006" key="3">
    <source>
        <dbReference type="Google" id="ProtNLM"/>
    </source>
</evidence>
<evidence type="ECO:0000313" key="2">
    <source>
        <dbReference type="Proteomes" id="UP000261764"/>
    </source>
</evidence>
<name>A0A292II56_9MOLU</name>